<dbReference type="PANTHER" id="PTHR34837:SF1">
    <property type="entry name" value="LOW PROTEIN: ZINC FINGER CCCH DOMAIN PROTEIN"/>
    <property type="match status" value="1"/>
</dbReference>
<feature type="region of interest" description="Disordered" evidence="1">
    <location>
        <begin position="58"/>
        <end position="85"/>
    </location>
</feature>
<proteinExistence type="predicted"/>
<dbReference type="AlphaFoldDB" id="S8CS88"/>
<gene>
    <name evidence="2" type="ORF">M569_07038</name>
</gene>
<feature type="non-terminal residue" evidence="2">
    <location>
        <position position="1"/>
    </location>
</feature>
<organism evidence="2 3">
    <name type="scientific">Genlisea aurea</name>
    <dbReference type="NCBI Taxonomy" id="192259"/>
    <lineage>
        <taxon>Eukaryota</taxon>
        <taxon>Viridiplantae</taxon>
        <taxon>Streptophyta</taxon>
        <taxon>Embryophyta</taxon>
        <taxon>Tracheophyta</taxon>
        <taxon>Spermatophyta</taxon>
        <taxon>Magnoliopsida</taxon>
        <taxon>eudicotyledons</taxon>
        <taxon>Gunneridae</taxon>
        <taxon>Pentapetalae</taxon>
        <taxon>asterids</taxon>
        <taxon>lamiids</taxon>
        <taxon>Lamiales</taxon>
        <taxon>Lentibulariaceae</taxon>
        <taxon>Genlisea</taxon>
    </lineage>
</organism>
<evidence type="ECO:0000313" key="3">
    <source>
        <dbReference type="Proteomes" id="UP000015453"/>
    </source>
</evidence>
<comment type="caution">
    <text evidence="2">The sequence shown here is derived from an EMBL/GenBank/DDBJ whole genome shotgun (WGS) entry which is preliminary data.</text>
</comment>
<dbReference type="Proteomes" id="UP000015453">
    <property type="component" value="Unassembled WGS sequence"/>
</dbReference>
<evidence type="ECO:0000256" key="1">
    <source>
        <dbReference type="SAM" id="MobiDB-lite"/>
    </source>
</evidence>
<reference evidence="2 3" key="1">
    <citation type="journal article" date="2013" name="BMC Genomics">
        <title>The miniature genome of a carnivorous plant Genlisea aurea contains a low number of genes and short non-coding sequences.</title>
        <authorList>
            <person name="Leushkin E.V."/>
            <person name="Sutormin R.A."/>
            <person name="Nabieva E.R."/>
            <person name="Penin A.A."/>
            <person name="Kondrashov A.S."/>
            <person name="Logacheva M.D."/>
        </authorList>
    </citation>
    <scope>NUCLEOTIDE SEQUENCE [LARGE SCALE GENOMIC DNA]</scope>
</reference>
<dbReference type="OrthoDB" id="1938945at2759"/>
<accession>S8CS88</accession>
<dbReference type="PANTHER" id="PTHR34837">
    <property type="entry name" value="OS05G0595500 PROTEIN"/>
    <property type="match status" value="1"/>
</dbReference>
<feature type="non-terminal residue" evidence="2">
    <location>
        <position position="108"/>
    </location>
</feature>
<sequence length="108" mass="12020">AWRAVPTWPSPMPNGFLPYPHPPTHVGFHPVMQPFPAPPMFGLRPPVDLNLHSPYHISGPDSYSGPGRPTGWPNQVDETCPPMHAWDGSGSLYGHEPHIYGRPPDWDQ</sequence>
<protein>
    <submittedName>
        <fullName evidence="2">Uncharacterized protein</fullName>
    </submittedName>
</protein>
<evidence type="ECO:0000313" key="2">
    <source>
        <dbReference type="EMBL" id="EPS67736.1"/>
    </source>
</evidence>
<dbReference type="EMBL" id="AUSU01002951">
    <property type="protein sequence ID" value="EPS67736.1"/>
    <property type="molecule type" value="Genomic_DNA"/>
</dbReference>
<name>S8CS88_9LAMI</name>
<keyword evidence="3" id="KW-1185">Reference proteome</keyword>